<feature type="transmembrane region" description="Helical" evidence="5">
    <location>
        <begin position="190"/>
        <end position="210"/>
    </location>
</feature>
<feature type="domain" description="Methyl-accepting transducer" evidence="6">
    <location>
        <begin position="269"/>
        <end position="498"/>
    </location>
</feature>
<dbReference type="OrthoDB" id="5441488at2"/>
<dbReference type="Pfam" id="PF00672">
    <property type="entry name" value="HAMP"/>
    <property type="match status" value="1"/>
</dbReference>
<evidence type="ECO:0000256" key="1">
    <source>
        <dbReference type="ARBA" id="ARBA00004370"/>
    </source>
</evidence>
<evidence type="ECO:0000256" key="4">
    <source>
        <dbReference type="PROSITE-ProRule" id="PRU00284"/>
    </source>
</evidence>
<evidence type="ECO:0000256" key="3">
    <source>
        <dbReference type="ARBA" id="ARBA00029447"/>
    </source>
</evidence>
<gene>
    <name evidence="8" type="ORF">CDO81_26530</name>
</gene>
<dbReference type="SUPFAM" id="SSF58104">
    <property type="entry name" value="Methyl-accepting chemotaxis protein (MCP) signaling domain"/>
    <property type="match status" value="1"/>
</dbReference>
<dbReference type="PANTHER" id="PTHR43531:SF14">
    <property type="entry name" value="METHYL-ACCEPTING CHEMOTAXIS PROTEIN I-RELATED"/>
    <property type="match status" value="1"/>
</dbReference>
<comment type="similarity">
    <text evidence="3">Belongs to the methyl-accepting chemotaxis (MCP) protein family.</text>
</comment>
<dbReference type="PRINTS" id="PR00260">
    <property type="entry name" value="CHEMTRNSDUCR"/>
</dbReference>
<accession>A0A254MXW4</accession>
<evidence type="ECO:0000259" key="7">
    <source>
        <dbReference type="PROSITE" id="PS50885"/>
    </source>
</evidence>
<dbReference type="Proteomes" id="UP000197446">
    <property type="component" value="Unassembled WGS sequence"/>
</dbReference>
<dbReference type="FunFam" id="1.10.287.950:FF:000001">
    <property type="entry name" value="Methyl-accepting chemotaxis sensory transducer"/>
    <property type="match status" value="1"/>
</dbReference>
<organism evidence="8 9">
    <name type="scientific">Roseateles puraquae</name>
    <dbReference type="NCBI Taxonomy" id="431059"/>
    <lineage>
        <taxon>Bacteria</taxon>
        <taxon>Pseudomonadati</taxon>
        <taxon>Pseudomonadota</taxon>
        <taxon>Betaproteobacteria</taxon>
        <taxon>Burkholderiales</taxon>
        <taxon>Sphaerotilaceae</taxon>
        <taxon>Roseateles</taxon>
    </lineage>
</organism>
<comment type="subcellular location">
    <subcellularLocation>
        <location evidence="1">Membrane</location>
    </subcellularLocation>
</comment>
<dbReference type="InterPro" id="IPR024478">
    <property type="entry name" value="HlyB_4HB_MCP"/>
</dbReference>
<dbReference type="PANTHER" id="PTHR43531">
    <property type="entry name" value="PROTEIN ICFG"/>
    <property type="match status" value="1"/>
</dbReference>
<evidence type="ECO:0000313" key="8">
    <source>
        <dbReference type="EMBL" id="OWQ98169.1"/>
    </source>
</evidence>
<comment type="caution">
    <text evidence="8">The sequence shown here is derived from an EMBL/GenBank/DDBJ whole genome shotgun (WGS) entry which is preliminary data.</text>
</comment>
<protein>
    <submittedName>
        <fullName evidence="8">Methyl-accepting chemotaxis protein</fullName>
    </submittedName>
</protein>
<dbReference type="SMART" id="SM00304">
    <property type="entry name" value="HAMP"/>
    <property type="match status" value="2"/>
</dbReference>
<name>A0A254MXW4_9BURK</name>
<evidence type="ECO:0000259" key="6">
    <source>
        <dbReference type="PROSITE" id="PS50111"/>
    </source>
</evidence>
<reference evidence="8 9" key="1">
    <citation type="journal article" date="2007" name="Int. J. Syst. Evol. Microbiol.">
        <title>Description of Pelomonas aquatica sp. nov. and Pelomonas puraquae sp. nov., isolated from industrial and haemodialysis water.</title>
        <authorList>
            <person name="Gomila M."/>
            <person name="Bowien B."/>
            <person name="Falsen E."/>
            <person name="Moore E.R."/>
            <person name="Lalucat J."/>
        </authorList>
    </citation>
    <scope>NUCLEOTIDE SEQUENCE [LARGE SCALE GENOMIC DNA]</scope>
    <source>
        <strain evidence="8 9">CCUG 52769</strain>
    </source>
</reference>
<dbReference type="PROSITE" id="PS50885">
    <property type="entry name" value="HAMP"/>
    <property type="match status" value="1"/>
</dbReference>
<keyword evidence="5" id="KW-1133">Transmembrane helix</keyword>
<dbReference type="GO" id="GO:0006935">
    <property type="term" value="P:chemotaxis"/>
    <property type="evidence" value="ECO:0007669"/>
    <property type="project" value="InterPro"/>
</dbReference>
<feature type="domain" description="HAMP" evidence="7">
    <location>
        <begin position="212"/>
        <end position="264"/>
    </location>
</feature>
<dbReference type="InterPro" id="IPR004090">
    <property type="entry name" value="Chemotax_Me-accpt_rcpt"/>
</dbReference>
<dbReference type="InterPro" id="IPR003660">
    <property type="entry name" value="HAMP_dom"/>
</dbReference>
<keyword evidence="2" id="KW-0488">Methylation</keyword>
<evidence type="ECO:0000313" key="9">
    <source>
        <dbReference type="Proteomes" id="UP000197446"/>
    </source>
</evidence>
<dbReference type="GO" id="GO:0007165">
    <property type="term" value="P:signal transduction"/>
    <property type="evidence" value="ECO:0007669"/>
    <property type="project" value="UniProtKB-KW"/>
</dbReference>
<evidence type="ECO:0000256" key="5">
    <source>
        <dbReference type="SAM" id="Phobius"/>
    </source>
</evidence>
<keyword evidence="5" id="KW-0812">Transmembrane</keyword>
<keyword evidence="4" id="KW-0807">Transducer</keyword>
<dbReference type="Pfam" id="PF00015">
    <property type="entry name" value="MCPsignal"/>
    <property type="match status" value="1"/>
</dbReference>
<dbReference type="InterPro" id="IPR051310">
    <property type="entry name" value="MCP_chemotaxis"/>
</dbReference>
<dbReference type="InterPro" id="IPR004089">
    <property type="entry name" value="MCPsignal_dom"/>
</dbReference>
<dbReference type="Gene3D" id="1.10.287.950">
    <property type="entry name" value="Methyl-accepting chemotaxis protein"/>
    <property type="match status" value="1"/>
</dbReference>
<dbReference type="EMBL" id="NISI01000021">
    <property type="protein sequence ID" value="OWQ98169.1"/>
    <property type="molecule type" value="Genomic_DNA"/>
</dbReference>
<dbReference type="RefSeq" id="WP_088486285.1">
    <property type="nucleotide sequence ID" value="NZ_NISI01000021.1"/>
</dbReference>
<dbReference type="GO" id="GO:0005886">
    <property type="term" value="C:plasma membrane"/>
    <property type="evidence" value="ECO:0007669"/>
    <property type="project" value="TreeGrafter"/>
</dbReference>
<dbReference type="Pfam" id="PF12729">
    <property type="entry name" value="4HB_MCP_1"/>
    <property type="match status" value="1"/>
</dbReference>
<sequence length="516" mass="54264">MKLRTKLQSGFGLLAVVVLVVSVVAIAALSRANDRFVAYVSGVGKDIELASGLQGAASRRALAVRDMVISDDAKALQALGETASREHAATQKALKELKELVARRSDDDDKDRALVADIDRIESQYGPVALAIVQLASSGQRDEAVRKINTECKPLLEALVKAVDAYLHHESANTSERIALSQAHFHTERALLIAGALIAVATALWMGWWLGNGVSRPLQRAIAVAEAVAAGDLGSNVVVDRGDETGQLLAALQKMNTGLQQMVAQIRQSADSISTASREIASGNQDLSSRTEHQASALQETAASMQQMTSTVQQTAESSRQASQLAQAAVEVAEQGGDVVQRVVQTMGEISDSSRKVADIITVIDGIAFQTNILALNAAVEAARAGEQGRGFAVVAGEVRALAQRSATAAREIKTLIQTSVERVDSGAGLVTEAGTTMTQIVSQIRRMTDLMAEINASANEQSTGIAQVNQAVSSIDQGTQQNAALVEQSAAAAESLQQQAAGLSEVVAQFRTAGR</sequence>
<dbReference type="PROSITE" id="PS50111">
    <property type="entry name" value="CHEMOTAXIS_TRANSDUC_2"/>
    <property type="match status" value="1"/>
</dbReference>
<evidence type="ECO:0000256" key="2">
    <source>
        <dbReference type="ARBA" id="ARBA00022481"/>
    </source>
</evidence>
<keyword evidence="9" id="KW-1185">Reference proteome</keyword>
<dbReference type="GO" id="GO:0004888">
    <property type="term" value="F:transmembrane signaling receptor activity"/>
    <property type="evidence" value="ECO:0007669"/>
    <property type="project" value="InterPro"/>
</dbReference>
<feature type="transmembrane region" description="Helical" evidence="5">
    <location>
        <begin position="12"/>
        <end position="29"/>
    </location>
</feature>
<proteinExistence type="inferred from homology"/>
<dbReference type="CDD" id="cd11386">
    <property type="entry name" value="MCP_signal"/>
    <property type="match status" value="1"/>
</dbReference>
<keyword evidence="5" id="KW-0472">Membrane</keyword>
<dbReference type="SMART" id="SM00283">
    <property type="entry name" value="MA"/>
    <property type="match status" value="1"/>
</dbReference>
<dbReference type="AlphaFoldDB" id="A0A254MXW4"/>